<name>A0A3E5BG68_9BACE</name>
<dbReference type="RefSeq" id="WP_117724028.1">
    <property type="nucleotide sequence ID" value="NZ_QSUL01000005.1"/>
</dbReference>
<evidence type="ECO:0000313" key="3">
    <source>
        <dbReference type="Proteomes" id="UP000260983"/>
    </source>
</evidence>
<dbReference type="EMBL" id="QSUL01000005">
    <property type="protein sequence ID" value="RGN36554.1"/>
    <property type="molecule type" value="Genomic_DNA"/>
</dbReference>
<dbReference type="Proteomes" id="UP000260983">
    <property type="component" value="Unassembled WGS sequence"/>
</dbReference>
<dbReference type="AlphaFoldDB" id="A0A3E5BG68"/>
<dbReference type="InterPro" id="IPR016624">
    <property type="entry name" value="UCP014753"/>
</dbReference>
<organism evidence="2 3">
    <name type="scientific">Bacteroides oleiciplenus</name>
    <dbReference type="NCBI Taxonomy" id="626931"/>
    <lineage>
        <taxon>Bacteria</taxon>
        <taxon>Pseudomonadati</taxon>
        <taxon>Bacteroidota</taxon>
        <taxon>Bacteroidia</taxon>
        <taxon>Bacteroidales</taxon>
        <taxon>Bacteroidaceae</taxon>
        <taxon>Bacteroides</taxon>
    </lineage>
</organism>
<evidence type="ECO:0000259" key="1">
    <source>
        <dbReference type="Pfam" id="PF10022"/>
    </source>
</evidence>
<reference evidence="2 3" key="1">
    <citation type="submission" date="2018-08" db="EMBL/GenBank/DDBJ databases">
        <title>A genome reference for cultivated species of the human gut microbiota.</title>
        <authorList>
            <person name="Zou Y."/>
            <person name="Xue W."/>
            <person name="Luo G."/>
        </authorList>
    </citation>
    <scope>NUCLEOTIDE SEQUENCE [LARGE SCALE GENOMIC DNA]</scope>
    <source>
        <strain evidence="2 3">OM05-15BH</strain>
    </source>
</reference>
<comment type="caution">
    <text evidence="2">The sequence shown here is derived from an EMBL/GenBank/DDBJ whole genome shotgun (WGS) entry which is preliminary data.</text>
</comment>
<gene>
    <name evidence="2" type="ORF">DXB65_09160</name>
</gene>
<evidence type="ECO:0000313" key="2">
    <source>
        <dbReference type="EMBL" id="RGN36554.1"/>
    </source>
</evidence>
<feature type="domain" description="DUF2264" evidence="1">
    <location>
        <begin position="32"/>
        <end position="389"/>
    </location>
</feature>
<dbReference type="Pfam" id="PF10022">
    <property type="entry name" value="DUF2264"/>
    <property type="match status" value="1"/>
</dbReference>
<proteinExistence type="predicted"/>
<protein>
    <submittedName>
        <fullName evidence="2">DUF2264 domain-containing protein</fullName>
    </submittedName>
</protein>
<dbReference type="PANTHER" id="PTHR35339">
    <property type="entry name" value="LINALOOL DEHYDRATASE_ISOMERASE DOMAIN-CONTAINING PROTEIN"/>
    <property type="match status" value="1"/>
</dbReference>
<dbReference type="PROSITE" id="PS51257">
    <property type="entry name" value="PROKAR_LIPOPROTEIN"/>
    <property type="match status" value="1"/>
</dbReference>
<dbReference type="InterPro" id="IPR049349">
    <property type="entry name" value="DUF2264_N"/>
</dbReference>
<sequence length="413" mass="47153">MKIRNILIVYIVVSFLTACSTECSYSFSISEDRAYWVETMIKIVDPVLTNLSNSNLKKNMPFESLSTDSLRKTVSYLEAVGRTVCGVAPWLELGPDSTEEGKLRAKYINLTVTGIKNAVNPNSSDYLSFDNRHPQTLVDAAFLAQGLLRAPKQLWDNFDTETKRRIIAELKRTRSIKPYESNWLLFASVIEATLLEFAGEYDEARLLYGVNRFCKEWYKGDAWYGDGMEFHLDYYNSLVIHPMLTDVLKILKKHNLNGSVYFETQLKRLRRFAVQLERFISPEGTYPVVGRSIVYRFGIFHALSQTTLMDILPDELPAAQVRCALTAVIKQQLEFCTNFDKNGWLKVGFTGSQMNMSESYINTGSLYLCSVVFLPLGLSSEHSFWSDPYIEWTNLKAWKGIDVGRDKALKGTR</sequence>
<accession>A0A3E5BG68</accession>
<dbReference type="PANTHER" id="PTHR35339:SF3">
    <property type="entry name" value="DUF2264 DOMAIN-CONTAINING PROTEIN"/>
    <property type="match status" value="1"/>
</dbReference>
<dbReference type="PIRSF" id="PIRSF014753">
    <property type="entry name" value="UCP014753"/>
    <property type="match status" value="1"/>
</dbReference>